<evidence type="ECO:0000313" key="3">
    <source>
        <dbReference type="Proteomes" id="UP000274429"/>
    </source>
</evidence>
<gene>
    <name evidence="2" type="ORF">TTAC_LOCUS4309</name>
</gene>
<dbReference type="EMBL" id="UYWX01004124">
    <property type="protein sequence ID" value="VDM24652.1"/>
    <property type="molecule type" value="Genomic_DNA"/>
</dbReference>
<protein>
    <submittedName>
        <fullName evidence="2">Uncharacterized protein</fullName>
    </submittedName>
</protein>
<proteinExistence type="predicted"/>
<dbReference type="Proteomes" id="UP000274429">
    <property type="component" value="Unassembled WGS sequence"/>
</dbReference>
<name>A0A3P7GRI0_HYDTA</name>
<organism evidence="2 3">
    <name type="scientific">Hydatigena taeniaeformis</name>
    <name type="common">Feline tapeworm</name>
    <name type="synonym">Taenia taeniaeformis</name>
    <dbReference type="NCBI Taxonomy" id="6205"/>
    <lineage>
        <taxon>Eukaryota</taxon>
        <taxon>Metazoa</taxon>
        <taxon>Spiralia</taxon>
        <taxon>Lophotrochozoa</taxon>
        <taxon>Platyhelminthes</taxon>
        <taxon>Cestoda</taxon>
        <taxon>Eucestoda</taxon>
        <taxon>Cyclophyllidea</taxon>
        <taxon>Taeniidae</taxon>
        <taxon>Hydatigera</taxon>
    </lineage>
</organism>
<evidence type="ECO:0000256" key="1">
    <source>
        <dbReference type="SAM" id="MobiDB-lite"/>
    </source>
</evidence>
<reference evidence="2 3" key="1">
    <citation type="submission" date="2018-11" db="EMBL/GenBank/DDBJ databases">
        <authorList>
            <consortium name="Pathogen Informatics"/>
        </authorList>
    </citation>
    <scope>NUCLEOTIDE SEQUENCE [LARGE SCALE GENOMIC DNA]</scope>
</reference>
<feature type="region of interest" description="Disordered" evidence="1">
    <location>
        <begin position="1"/>
        <end position="34"/>
    </location>
</feature>
<evidence type="ECO:0000313" key="2">
    <source>
        <dbReference type="EMBL" id="VDM24652.1"/>
    </source>
</evidence>
<keyword evidence="3" id="KW-1185">Reference proteome</keyword>
<dbReference type="AlphaFoldDB" id="A0A3P7GRI0"/>
<accession>A0A3P7GRI0</accession>
<sequence>MRLGIHQVGHTAEYEGSDGKTEWAGFADEDEGGE</sequence>